<keyword evidence="2" id="KW-0489">Methyltransferase</keyword>
<dbReference type="EMBL" id="KV417301">
    <property type="protein sequence ID" value="KZO93479.1"/>
    <property type="molecule type" value="Genomic_DNA"/>
</dbReference>
<dbReference type="AlphaFoldDB" id="A0A167JDA9"/>
<dbReference type="PANTHER" id="PTHR43591">
    <property type="entry name" value="METHYLTRANSFERASE"/>
    <property type="match status" value="1"/>
</dbReference>
<dbReference type="STRING" id="1330018.A0A167JDA9"/>
<protein>
    <submittedName>
        <fullName evidence="2">S-adenosyl-L-methionine-dependent methyltransferase</fullName>
    </submittedName>
</protein>
<reference evidence="2 3" key="1">
    <citation type="journal article" date="2016" name="Mol. Biol. Evol.">
        <title>Comparative Genomics of Early-Diverging Mushroom-Forming Fungi Provides Insights into the Origins of Lignocellulose Decay Capabilities.</title>
        <authorList>
            <person name="Nagy L.G."/>
            <person name="Riley R."/>
            <person name="Tritt A."/>
            <person name="Adam C."/>
            <person name="Daum C."/>
            <person name="Floudas D."/>
            <person name="Sun H."/>
            <person name="Yadav J.S."/>
            <person name="Pangilinan J."/>
            <person name="Larsson K.H."/>
            <person name="Matsuura K."/>
            <person name="Barry K."/>
            <person name="Labutti K."/>
            <person name="Kuo R."/>
            <person name="Ohm R.A."/>
            <person name="Bhattacharya S.S."/>
            <person name="Shirouzu T."/>
            <person name="Yoshinaga Y."/>
            <person name="Martin F.M."/>
            <person name="Grigoriev I.V."/>
            <person name="Hibbett D.S."/>
        </authorList>
    </citation>
    <scope>NUCLEOTIDE SEQUENCE [LARGE SCALE GENOMIC DNA]</scope>
    <source>
        <strain evidence="2 3">TUFC12733</strain>
    </source>
</reference>
<dbReference type="Gene3D" id="3.40.50.150">
    <property type="entry name" value="Vaccinia Virus protein VP39"/>
    <property type="match status" value="1"/>
</dbReference>
<dbReference type="GO" id="GO:0032259">
    <property type="term" value="P:methylation"/>
    <property type="evidence" value="ECO:0007669"/>
    <property type="project" value="UniProtKB-KW"/>
</dbReference>
<evidence type="ECO:0000313" key="3">
    <source>
        <dbReference type="Proteomes" id="UP000076738"/>
    </source>
</evidence>
<keyword evidence="2" id="KW-0808">Transferase</keyword>
<evidence type="ECO:0000256" key="1">
    <source>
        <dbReference type="SAM" id="MobiDB-lite"/>
    </source>
</evidence>
<gene>
    <name evidence="2" type="ORF">CALVIDRAFT_485815</name>
</gene>
<dbReference type="Proteomes" id="UP000076738">
    <property type="component" value="Unassembled WGS sequence"/>
</dbReference>
<feature type="region of interest" description="Disordered" evidence="1">
    <location>
        <begin position="1"/>
        <end position="21"/>
    </location>
</feature>
<feature type="compositionally biased region" description="Polar residues" evidence="1">
    <location>
        <begin position="1"/>
        <end position="16"/>
    </location>
</feature>
<accession>A0A167JDA9</accession>
<evidence type="ECO:0000313" key="2">
    <source>
        <dbReference type="EMBL" id="KZO93479.1"/>
    </source>
</evidence>
<proteinExistence type="predicted"/>
<dbReference type="InterPro" id="IPR029063">
    <property type="entry name" value="SAM-dependent_MTases_sf"/>
</dbReference>
<sequence length="323" mass="35443">SGALSKTTMASATGPQSPLREVHGRMFNSQNSQYTLPSDQTEYERLDKQHLMHKLALGALYYPIDLVQAALEPVDGEEKAIMDLGTGSGIWAVEMAVAFPNAQVVGFDLAPQMNRPRPPNCHFEQGDFTQGLGRFAGQFDVVHARSVNQGMKNHVIYMHELALLLKPGGVLLMIDGYLSFTDTAYRNVNPVPEGTPGHSYVVNLLASAGVAMKARGGQPESAVLQRGWVDGCGLFENVGSRVVYTPIGAWYSGPDPNSRRLNTIGATMRDNLLSFTGAIRPMLISHGLDPARVDYEIAKAAEEVRSGNKRYYTQWHYCWATKK</sequence>
<organism evidence="2 3">
    <name type="scientific">Calocera viscosa (strain TUFC12733)</name>
    <dbReference type="NCBI Taxonomy" id="1330018"/>
    <lineage>
        <taxon>Eukaryota</taxon>
        <taxon>Fungi</taxon>
        <taxon>Dikarya</taxon>
        <taxon>Basidiomycota</taxon>
        <taxon>Agaricomycotina</taxon>
        <taxon>Dacrymycetes</taxon>
        <taxon>Dacrymycetales</taxon>
        <taxon>Dacrymycetaceae</taxon>
        <taxon>Calocera</taxon>
    </lineage>
</organism>
<dbReference type="CDD" id="cd02440">
    <property type="entry name" value="AdoMet_MTases"/>
    <property type="match status" value="1"/>
</dbReference>
<dbReference type="Pfam" id="PF13489">
    <property type="entry name" value="Methyltransf_23"/>
    <property type="match status" value="1"/>
</dbReference>
<keyword evidence="3" id="KW-1185">Reference proteome</keyword>
<dbReference type="SUPFAM" id="SSF53335">
    <property type="entry name" value="S-adenosyl-L-methionine-dependent methyltransferases"/>
    <property type="match status" value="1"/>
</dbReference>
<name>A0A167JDA9_CALVF</name>
<dbReference type="GO" id="GO:0008168">
    <property type="term" value="F:methyltransferase activity"/>
    <property type="evidence" value="ECO:0007669"/>
    <property type="project" value="UniProtKB-KW"/>
</dbReference>
<feature type="non-terminal residue" evidence="2">
    <location>
        <position position="1"/>
    </location>
</feature>
<dbReference type="OrthoDB" id="2013972at2759"/>